<comment type="caution">
    <text evidence="2">The sequence shown here is derived from an EMBL/GenBank/DDBJ whole genome shotgun (WGS) entry which is preliminary data.</text>
</comment>
<evidence type="ECO:0000313" key="3">
    <source>
        <dbReference type="Proteomes" id="UP001168146"/>
    </source>
</evidence>
<dbReference type="Proteomes" id="UP001168146">
    <property type="component" value="Unassembled WGS sequence"/>
</dbReference>
<gene>
    <name evidence="2" type="ORF">LTR82_001472</name>
</gene>
<reference evidence="2" key="1">
    <citation type="submission" date="2021-12" db="EMBL/GenBank/DDBJ databases">
        <title>Black yeast isolated from Biological Soil Crust.</title>
        <authorList>
            <person name="Kurbessoian T."/>
        </authorList>
    </citation>
    <scope>NUCLEOTIDE SEQUENCE</scope>
    <source>
        <strain evidence="2">CCFEE 5208</strain>
    </source>
</reference>
<name>A0AAN6G0R6_9PEZI</name>
<protein>
    <submittedName>
        <fullName evidence="2">Uncharacterized protein</fullName>
    </submittedName>
</protein>
<dbReference type="AlphaFoldDB" id="A0AAN6G0R6"/>
<proteinExistence type="predicted"/>
<feature type="region of interest" description="Disordered" evidence="1">
    <location>
        <begin position="169"/>
        <end position="318"/>
    </location>
</feature>
<evidence type="ECO:0000313" key="2">
    <source>
        <dbReference type="EMBL" id="KAK0327953.1"/>
    </source>
</evidence>
<feature type="compositionally biased region" description="Basic residues" evidence="1">
    <location>
        <begin position="258"/>
        <end position="268"/>
    </location>
</feature>
<accession>A0AAN6G0R6</accession>
<sequence>MARHPLCRMRHLHTTCIERPAHGQRPREDTEVVQMLAITSADRQLPTLHTNNEARLACGIHVPWAGGLTLIKSATSHEPKFTHDAVGHDSRLSHNGKNAHCRWSGVLTYKMTKRKASTSVPTSDKTTTTGASTEQAAMEKAALAAERKEYREYLLANAGATIEDTMIPPAKKRKTTSKKVAAMKQEVADVDESAAKPEESRGPGTPRNVAASKEPKAATRKASITLPTPDVSDSPESRKSNESKLESDLTDVSPPQAKKSKAAAKKRKTEAPLKGEDDVEGGVAAVDGTPPKKRIRTASKRGSPASSETTPPAVSPLLPPRTAQLSAALSAKVRSVHAFMAEVSETDSLLTRDPANPSLISIPELELIGALIRLRADYELGDPYEAHIADIETCIVNRYSAPVLQTPDQAWITLDVSTEPSDFEREIFEKVAGHGLEDVNLLEIELEMHSRRMLARLGGQQARISESVPSAPEEMRGHWERTWSNMLEAETLRATEAEKQRASEAEKQLALEPAEKVEASATPRVAIRVDSGGLDEKHMGVCPVPAVEMV</sequence>
<evidence type="ECO:0000256" key="1">
    <source>
        <dbReference type="SAM" id="MobiDB-lite"/>
    </source>
</evidence>
<organism evidence="2 3">
    <name type="scientific">Friedmanniomyces endolithicus</name>
    <dbReference type="NCBI Taxonomy" id="329885"/>
    <lineage>
        <taxon>Eukaryota</taxon>
        <taxon>Fungi</taxon>
        <taxon>Dikarya</taxon>
        <taxon>Ascomycota</taxon>
        <taxon>Pezizomycotina</taxon>
        <taxon>Dothideomycetes</taxon>
        <taxon>Dothideomycetidae</taxon>
        <taxon>Mycosphaerellales</taxon>
        <taxon>Teratosphaeriaceae</taxon>
        <taxon>Friedmanniomyces</taxon>
    </lineage>
</organism>
<feature type="compositionally biased region" description="Basic and acidic residues" evidence="1">
    <location>
        <begin position="235"/>
        <end position="247"/>
    </location>
</feature>
<dbReference type="EMBL" id="JASUXU010000002">
    <property type="protein sequence ID" value="KAK0327953.1"/>
    <property type="molecule type" value="Genomic_DNA"/>
</dbReference>